<evidence type="ECO:0000256" key="4">
    <source>
        <dbReference type="ARBA" id="ARBA00022989"/>
    </source>
</evidence>
<keyword evidence="4 6" id="KW-1133">Transmembrane helix</keyword>
<dbReference type="OMA" id="NHTHGRD"/>
<evidence type="ECO:0000313" key="8">
    <source>
        <dbReference type="Proteomes" id="UP000314987"/>
    </source>
</evidence>
<dbReference type="Pfam" id="PF04819">
    <property type="entry name" value="DUF716"/>
    <property type="match status" value="1"/>
</dbReference>
<dbReference type="GeneTree" id="ENSGT00940000155530"/>
<dbReference type="InterPro" id="IPR006904">
    <property type="entry name" value="DUF716"/>
</dbReference>
<sequence length="275" mass="32342">MGSFRGHALPGSFFLFFGFWWSVKYIMKYVCKKNKRTCFLGSRAGFQRLEIIEGLIKISMSLTGMTAEQFVPSGPHLSLYNYEEKHWADLMSWQHSTMYFFFGLSGLVDVLCFTTHALPVSLSKMMLSNAFFVEGFILYFHTHGRAMLDIYIHQLLFLSVIGAAICIFMEFFFRSNIVLELLRSSFVLLQGSWFWQISFVLYPPDGRPEWNQSDHSNMLFLTMCFCWHYAFTYFILGVNYAFITWLIRSKIKKNFPPDMRLLKNVERDQESEEEI</sequence>
<gene>
    <name evidence="7" type="primary">TMEM45A</name>
</gene>
<keyword evidence="3 6" id="KW-0812">Transmembrane</keyword>
<dbReference type="CTD" id="55076"/>
<feature type="transmembrane region" description="Helical" evidence="6">
    <location>
        <begin position="99"/>
        <end position="118"/>
    </location>
</feature>
<feature type="transmembrane region" description="Helical" evidence="6">
    <location>
        <begin position="218"/>
        <end position="243"/>
    </location>
</feature>
<protein>
    <submittedName>
        <fullName evidence="7">Transmembrane protein 45A</fullName>
    </submittedName>
</protein>
<dbReference type="InterPro" id="IPR042127">
    <property type="entry name" value="TMEM45"/>
</dbReference>
<reference evidence="7" key="3">
    <citation type="submission" date="2025-09" db="UniProtKB">
        <authorList>
            <consortium name="Ensembl"/>
        </authorList>
    </citation>
    <scope>IDENTIFICATION</scope>
</reference>
<evidence type="ECO:0000256" key="2">
    <source>
        <dbReference type="ARBA" id="ARBA00006948"/>
    </source>
</evidence>
<feature type="transmembrane region" description="Helical" evidence="6">
    <location>
        <begin position="150"/>
        <end position="173"/>
    </location>
</feature>
<reference evidence="8" key="1">
    <citation type="submission" date="2018-12" db="EMBL/GenBank/DDBJ databases">
        <authorList>
            <person name="Yazar S."/>
        </authorList>
    </citation>
    <scope>NUCLEOTIDE SEQUENCE [LARGE SCALE GENOMIC DNA]</scope>
</reference>
<organism evidence="7 8">
    <name type="scientific">Vombatus ursinus</name>
    <name type="common">Common wombat</name>
    <dbReference type="NCBI Taxonomy" id="29139"/>
    <lineage>
        <taxon>Eukaryota</taxon>
        <taxon>Metazoa</taxon>
        <taxon>Chordata</taxon>
        <taxon>Craniata</taxon>
        <taxon>Vertebrata</taxon>
        <taxon>Euteleostomi</taxon>
        <taxon>Mammalia</taxon>
        <taxon>Metatheria</taxon>
        <taxon>Diprotodontia</taxon>
        <taxon>Vombatidae</taxon>
        <taxon>Vombatus</taxon>
    </lineage>
</organism>
<dbReference type="RefSeq" id="XP_027724087.1">
    <property type="nucleotide sequence ID" value="XM_027868286.1"/>
</dbReference>
<name>A0A4X2L5G8_VOMUR</name>
<dbReference type="PANTHER" id="PTHR16007:SF21">
    <property type="entry name" value="TRANSMEMBRANE PROTEIN 45A"/>
    <property type="match status" value="1"/>
</dbReference>
<evidence type="ECO:0000256" key="3">
    <source>
        <dbReference type="ARBA" id="ARBA00022692"/>
    </source>
</evidence>
<accession>A0A4X2L5G8</accession>
<evidence type="ECO:0000256" key="5">
    <source>
        <dbReference type="ARBA" id="ARBA00023136"/>
    </source>
</evidence>
<comment type="similarity">
    <text evidence="2">Belongs to the TMEM45 family.</text>
</comment>
<dbReference type="RefSeq" id="XP_027724066.1">
    <property type="nucleotide sequence ID" value="XM_027868265.1"/>
</dbReference>
<feature type="transmembrane region" description="Helical" evidence="6">
    <location>
        <begin position="6"/>
        <end position="27"/>
    </location>
</feature>
<dbReference type="RefSeq" id="XP_027724093.1">
    <property type="nucleotide sequence ID" value="XM_027868292.1"/>
</dbReference>
<dbReference type="GO" id="GO:0016020">
    <property type="term" value="C:membrane"/>
    <property type="evidence" value="ECO:0007669"/>
    <property type="project" value="UniProtKB-SubCell"/>
</dbReference>
<dbReference type="PANTHER" id="PTHR16007">
    <property type="entry name" value="EPIDIDYMAL MEMBRANE PROTEIN E9-RELATED"/>
    <property type="match status" value="1"/>
</dbReference>
<dbReference type="Proteomes" id="UP000314987">
    <property type="component" value="Unassembled WGS sequence"/>
</dbReference>
<comment type="subcellular location">
    <subcellularLocation>
        <location evidence="1">Membrane</location>
        <topology evidence="1">Multi-pass membrane protein</topology>
    </subcellularLocation>
</comment>
<keyword evidence="8" id="KW-1185">Reference proteome</keyword>
<dbReference type="GeneID" id="114047448"/>
<dbReference type="AlphaFoldDB" id="A0A4X2L5G8"/>
<dbReference type="Ensembl" id="ENSVURT00010019218.1">
    <property type="protein sequence ID" value="ENSVURP00010016910.1"/>
    <property type="gene ID" value="ENSVURG00010012942.1"/>
</dbReference>
<dbReference type="RefSeq" id="XP_027724071.1">
    <property type="nucleotide sequence ID" value="XM_027868270.1"/>
</dbReference>
<evidence type="ECO:0000256" key="1">
    <source>
        <dbReference type="ARBA" id="ARBA00004141"/>
    </source>
</evidence>
<dbReference type="OrthoDB" id="551896at2759"/>
<dbReference type="RefSeq" id="XP_027724080.1">
    <property type="nucleotide sequence ID" value="XM_027868279.1"/>
</dbReference>
<dbReference type="STRING" id="29139.ENSVURP00010016910"/>
<evidence type="ECO:0000256" key="6">
    <source>
        <dbReference type="SAM" id="Phobius"/>
    </source>
</evidence>
<proteinExistence type="inferred from homology"/>
<evidence type="ECO:0000313" key="7">
    <source>
        <dbReference type="Ensembl" id="ENSVURP00010016910.1"/>
    </source>
</evidence>
<reference evidence="7" key="2">
    <citation type="submission" date="2025-08" db="UniProtKB">
        <authorList>
            <consortium name="Ensembl"/>
        </authorList>
    </citation>
    <scope>IDENTIFICATION</scope>
</reference>
<keyword evidence="5 6" id="KW-0472">Membrane</keyword>
<feature type="transmembrane region" description="Helical" evidence="6">
    <location>
        <begin position="185"/>
        <end position="203"/>
    </location>
</feature>